<dbReference type="CDD" id="cd18542">
    <property type="entry name" value="ABC_6TM_YknU_like"/>
    <property type="match status" value="1"/>
</dbReference>
<keyword evidence="4 9" id="KW-0812">Transmembrane</keyword>
<sequence>MDIVKRVASMMRPYRKTMVMVFALQLIVILTRLIVPIITETIVNDVITAGNLTILPPLCAALLSLVVLRGACTYVRSVSNERVAQNLAFDIRTGLYRHLEELPYEFYDKHRIGEIMSRMTGDLEGVRNMIAGGLITAFDNALMFFGALIFMGAMSIEMLLLLILFLPVIGATAFAFNKRIRPVFANIREQNAVLNTRTQENLAGVRVVKAFAREDYEEERFYEDNQTLLKLNLRATYVWSRFVPLMELLSGLCTPVALIGGALLTASGRMDVGTLVGVTGYIWMLTNPVRALSNIINMTAQAITSAEKLLYYMDFGSRIREKPDAISPAKFEGAVEFDNVTFSYGGEPVLKNINLKVEPGQTIAVMGATGAGKSTLCLLLGRFYDVMQGRVLVDGVDVRDQKLDVLRREIGYVPQETFLFSDTLEDNIRFGRVDAPHERVVQAADVACATEFIDQMPNGYETIVGERGLGLSGGQKQRTAIARAVLIDPKILVLDDSTSAVDMETEAVIQQKLRGVLKGRTTFIIAHRISSVMNADQIIVLDHGEIAERGTHRELMELGGIYANMVAEQTANMVDEEVG</sequence>
<feature type="transmembrane region" description="Helical" evidence="9">
    <location>
        <begin position="129"/>
        <end position="152"/>
    </location>
</feature>
<dbReference type="SUPFAM" id="SSF52540">
    <property type="entry name" value="P-loop containing nucleoside triphosphate hydrolases"/>
    <property type="match status" value="1"/>
</dbReference>
<dbReference type="PROSITE" id="PS50893">
    <property type="entry name" value="ABC_TRANSPORTER_2"/>
    <property type="match status" value="1"/>
</dbReference>
<comment type="caution">
    <text evidence="12">The sequence shown here is derived from an EMBL/GenBank/DDBJ whole genome shotgun (WGS) entry which is preliminary data.</text>
</comment>
<protein>
    <submittedName>
        <fullName evidence="12">ABC transporter ATP-binding protein</fullName>
    </submittedName>
</protein>
<dbReference type="PANTHER" id="PTHR43394:SF1">
    <property type="entry name" value="ATP-BINDING CASSETTE SUB-FAMILY B MEMBER 10, MITOCHONDRIAL"/>
    <property type="match status" value="1"/>
</dbReference>
<gene>
    <name evidence="12" type="ORF">IAA64_05380</name>
</gene>
<dbReference type="InterPro" id="IPR036640">
    <property type="entry name" value="ABC1_TM_sf"/>
</dbReference>
<feature type="transmembrane region" description="Helical" evidence="9">
    <location>
        <begin position="158"/>
        <end position="176"/>
    </location>
</feature>
<feature type="domain" description="ABC transporter" evidence="10">
    <location>
        <begin position="335"/>
        <end position="568"/>
    </location>
</feature>
<dbReference type="PANTHER" id="PTHR43394">
    <property type="entry name" value="ATP-DEPENDENT PERMEASE MDL1, MITOCHONDRIAL"/>
    <property type="match status" value="1"/>
</dbReference>
<evidence type="ECO:0000256" key="5">
    <source>
        <dbReference type="ARBA" id="ARBA00022741"/>
    </source>
</evidence>
<dbReference type="InterPro" id="IPR027417">
    <property type="entry name" value="P-loop_NTPase"/>
</dbReference>
<dbReference type="GO" id="GO:0005524">
    <property type="term" value="F:ATP binding"/>
    <property type="evidence" value="ECO:0007669"/>
    <property type="project" value="UniProtKB-KW"/>
</dbReference>
<evidence type="ECO:0000256" key="9">
    <source>
        <dbReference type="SAM" id="Phobius"/>
    </source>
</evidence>
<dbReference type="InterPro" id="IPR003593">
    <property type="entry name" value="AAA+_ATPase"/>
</dbReference>
<evidence type="ECO:0000256" key="8">
    <source>
        <dbReference type="ARBA" id="ARBA00023136"/>
    </source>
</evidence>
<keyword evidence="2" id="KW-0813">Transport</keyword>
<comment type="subcellular location">
    <subcellularLocation>
        <location evidence="1">Cell membrane</location>
        <topology evidence="1">Multi-pass membrane protein</topology>
    </subcellularLocation>
</comment>
<evidence type="ECO:0000259" key="10">
    <source>
        <dbReference type="PROSITE" id="PS50893"/>
    </source>
</evidence>
<reference evidence="12" key="2">
    <citation type="journal article" date="2021" name="PeerJ">
        <title>Extensive microbial diversity within the chicken gut microbiome revealed by metagenomics and culture.</title>
        <authorList>
            <person name="Gilroy R."/>
            <person name="Ravi A."/>
            <person name="Getino M."/>
            <person name="Pursley I."/>
            <person name="Horton D.L."/>
            <person name="Alikhan N.F."/>
            <person name="Baker D."/>
            <person name="Gharbi K."/>
            <person name="Hall N."/>
            <person name="Watson M."/>
            <person name="Adriaenssens E.M."/>
            <person name="Foster-Nyarko E."/>
            <person name="Jarju S."/>
            <person name="Secka A."/>
            <person name="Antonio M."/>
            <person name="Oren A."/>
            <person name="Chaudhuri R.R."/>
            <person name="La Ragione R."/>
            <person name="Hildebrand F."/>
            <person name="Pallen M.J."/>
        </authorList>
    </citation>
    <scope>NUCLEOTIDE SEQUENCE</scope>
    <source>
        <strain evidence="12">CHK183-6373</strain>
    </source>
</reference>
<dbReference type="Proteomes" id="UP000886884">
    <property type="component" value="Unassembled WGS sequence"/>
</dbReference>
<dbReference type="EMBL" id="DVOT01000094">
    <property type="protein sequence ID" value="HIV27377.1"/>
    <property type="molecule type" value="Genomic_DNA"/>
</dbReference>
<evidence type="ECO:0000256" key="2">
    <source>
        <dbReference type="ARBA" id="ARBA00022448"/>
    </source>
</evidence>
<organism evidence="12 13">
    <name type="scientific">Candidatus Ornithocaccomicrobium faecavium</name>
    <dbReference type="NCBI Taxonomy" id="2840890"/>
    <lineage>
        <taxon>Bacteria</taxon>
        <taxon>Bacillati</taxon>
        <taxon>Bacillota</taxon>
        <taxon>Clostridia</taxon>
        <taxon>Candidatus Ornithocaccomicrobium</taxon>
    </lineage>
</organism>
<evidence type="ECO:0000256" key="7">
    <source>
        <dbReference type="ARBA" id="ARBA00022989"/>
    </source>
</evidence>
<keyword evidence="5" id="KW-0547">Nucleotide-binding</keyword>
<evidence type="ECO:0000313" key="13">
    <source>
        <dbReference type="Proteomes" id="UP000886884"/>
    </source>
</evidence>
<dbReference type="Gene3D" id="3.40.50.300">
    <property type="entry name" value="P-loop containing nucleotide triphosphate hydrolases"/>
    <property type="match status" value="1"/>
</dbReference>
<dbReference type="Pfam" id="PF00664">
    <property type="entry name" value="ABC_membrane"/>
    <property type="match status" value="1"/>
</dbReference>
<dbReference type="InterPro" id="IPR003439">
    <property type="entry name" value="ABC_transporter-like_ATP-bd"/>
</dbReference>
<keyword evidence="7 9" id="KW-1133">Transmembrane helix</keyword>
<keyword evidence="3" id="KW-1003">Cell membrane</keyword>
<dbReference type="GO" id="GO:0016887">
    <property type="term" value="F:ATP hydrolysis activity"/>
    <property type="evidence" value="ECO:0007669"/>
    <property type="project" value="InterPro"/>
</dbReference>
<dbReference type="AlphaFoldDB" id="A0A9D1P787"/>
<feature type="domain" description="ABC transmembrane type-1" evidence="11">
    <location>
        <begin position="19"/>
        <end position="301"/>
    </location>
</feature>
<dbReference type="FunFam" id="3.40.50.300:FF:000221">
    <property type="entry name" value="Multidrug ABC transporter ATP-binding protein"/>
    <property type="match status" value="1"/>
</dbReference>
<evidence type="ECO:0000256" key="3">
    <source>
        <dbReference type="ARBA" id="ARBA00022475"/>
    </source>
</evidence>
<evidence type="ECO:0000256" key="6">
    <source>
        <dbReference type="ARBA" id="ARBA00022840"/>
    </source>
</evidence>
<dbReference type="Gene3D" id="1.20.1560.10">
    <property type="entry name" value="ABC transporter type 1, transmembrane domain"/>
    <property type="match status" value="1"/>
</dbReference>
<accession>A0A9D1P787</accession>
<dbReference type="InterPro" id="IPR039421">
    <property type="entry name" value="Type_1_exporter"/>
</dbReference>
<dbReference type="SMART" id="SM00382">
    <property type="entry name" value="AAA"/>
    <property type="match status" value="1"/>
</dbReference>
<evidence type="ECO:0000259" key="11">
    <source>
        <dbReference type="PROSITE" id="PS50929"/>
    </source>
</evidence>
<dbReference type="GO" id="GO:0005886">
    <property type="term" value="C:plasma membrane"/>
    <property type="evidence" value="ECO:0007669"/>
    <property type="project" value="UniProtKB-SubCell"/>
</dbReference>
<evidence type="ECO:0000256" key="1">
    <source>
        <dbReference type="ARBA" id="ARBA00004651"/>
    </source>
</evidence>
<dbReference type="Pfam" id="PF00005">
    <property type="entry name" value="ABC_tran"/>
    <property type="match status" value="1"/>
</dbReference>
<dbReference type="SUPFAM" id="SSF90123">
    <property type="entry name" value="ABC transporter transmembrane region"/>
    <property type="match status" value="1"/>
</dbReference>
<reference evidence="12" key="1">
    <citation type="submission" date="2020-10" db="EMBL/GenBank/DDBJ databases">
        <authorList>
            <person name="Gilroy R."/>
        </authorList>
    </citation>
    <scope>NUCLEOTIDE SEQUENCE</scope>
    <source>
        <strain evidence="12">CHK183-6373</strain>
    </source>
</reference>
<keyword evidence="8 9" id="KW-0472">Membrane</keyword>
<feature type="transmembrane region" description="Helical" evidence="9">
    <location>
        <begin position="46"/>
        <end position="68"/>
    </location>
</feature>
<evidence type="ECO:0000313" key="12">
    <source>
        <dbReference type="EMBL" id="HIV27377.1"/>
    </source>
</evidence>
<keyword evidence="6 12" id="KW-0067">ATP-binding</keyword>
<dbReference type="InterPro" id="IPR011527">
    <property type="entry name" value="ABC1_TM_dom"/>
</dbReference>
<dbReference type="GO" id="GO:0015421">
    <property type="term" value="F:ABC-type oligopeptide transporter activity"/>
    <property type="evidence" value="ECO:0007669"/>
    <property type="project" value="TreeGrafter"/>
</dbReference>
<evidence type="ECO:0000256" key="4">
    <source>
        <dbReference type="ARBA" id="ARBA00022692"/>
    </source>
</evidence>
<proteinExistence type="predicted"/>
<dbReference type="PROSITE" id="PS50929">
    <property type="entry name" value="ABC_TM1F"/>
    <property type="match status" value="1"/>
</dbReference>
<name>A0A9D1P787_9FIRM</name>